<evidence type="ECO:0000256" key="9">
    <source>
        <dbReference type="SAM" id="SignalP"/>
    </source>
</evidence>
<dbReference type="InterPro" id="IPR023549">
    <property type="entry name" value="Subtilisin_inhibitor"/>
</dbReference>
<dbReference type="PRINTS" id="PR00294">
    <property type="entry name" value="SSBTLNINHBTR"/>
</dbReference>
<comment type="subcellular location">
    <subcellularLocation>
        <location evidence="1">Secreted</location>
    </subcellularLocation>
</comment>
<comment type="similarity">
    <text evidence="2 8">Belongs to the protease inhibitor I16 (SSI) family.</text>
</comment>
<dbReference type="RefSeq" id="WP_285489321.1">
    <property type="nucleotide sequence ID" value="NZ_BSTI01000019.1"/>
</dbReference>
<dbReference type="GO" id="GO:0004867">
    <property type="term" value="F:serine-type endopeptidase inhibitor activity"/>
    <property type="evidence" value="ECO:0007669"/>
    <property type="project" value="UniProtKB-KW"/>
</dbReference>
<evidence type="ECO:0000256" key="5">
    <source>
        <dbReference type="ARBA" id="ARBA00022690"/>
    </source>
</evidence>
<dbReference type="SUPFAM" id="SSF55399">
    <property type="entry name" value="Subtilisin inhibitor"/>
    <property type="match status" value="1"/>
</dbReference>
<dbReference type="Pfam" id="PF00720">
    <property type="entry name" value="SSI"/>
    <property type="match status" value="1"/>
</dbReference>
<dbReference type="EMBL" id="BSTI01000019">
    <property type="protein sequence ID" value="GLY69986.1"/>
    <property type="molecule type" value="Genomic_DNA"/>
</dbReference>
<evidence type="ECO:0000256" key="4">
    <source>
        <dbReference type="ARBA" id="ARBA00022525"/>
    </source>
</evidence>
<evidence type="ECO:0000256" key="1">
    <source>
        <dbReference type="ARBA" id="ARBA00004613"/>
    </source>
</evidence>
<keyword evidence="9" id="KW-0732">Signal</keyword>
<keyword evidence="7" id="KW-1015">Disulfide bond</keyword>
<dbReference type="Gene3D" id="3.30.350.10">
    <property type="entry name" value="Subtilisin inhibitor-like"/>
    <property type="match status" value="1"/>
</dbReference>
<comment type="subunit">
    <text evidence="3">Homodimer.</text>
</comment>
<dbReference type="Proteomes" id="UP001165136">
    <property type="component" value="Unassembled WGS sequence"/>
</dbReference>
<proteinExistence type="inferred from homology"/>
<evidence type="ECO:0000256" key="6">
    <source>
        <dbReference type="ARBA" id="ARBA00022900"/>
    </source>
</evidence>
<keyword evidence="4" id="KW-0964">Secreted</keyword>
<sequence length="121" mass="13031">MNFSIFAPVAAAMLALPATPVQPCTDLTLTVDHGSGPAVRVDLRCDPPEGSHPDPFRACRTLSSVDGDFTRLPHESVMCTEIWQPVFATATGRWLGEPVRFTHTYPNPCQAAAQSSGIFGF</sequence>
<organism evidence="11 12">
    <name type="scientific">Amycolatopsis taiwanensis</name>
    <dbReference type="NCBI Taxonomy" id="342230"/>
    <lineage>
        <taxon>Bacteria</taxon>
        <taxon>Bacillati</taxon>
        <taxon>Actinomycetota</taxon>
        <taxon>Actinomycetes</taxon>
        <taxon>Pseudonocardiales</taxon>
        <taxon>Pseudonocardiaceae</taxon>
        <taxon>Amycolatopsis</taxon>
    </lineage>
</organism>
<keyword evidence="5 8" id="KW-0646">Protease inhibitor</keyword>
<feature type="domain" description="Subtilisin inhibitor" evidence="10">
    <location>
        <begin position="25"/>
        <end position="107"/>
    </location>
</feature>
<keyword evidence="12" id="KW-1185">Reference proteome</keyword>
<evidence type="ECO:0000256" key="3">
    <source>
        <dbReference type="ARBA" id="ARBA00011738"/>
    </source>
</evidence>
<evidence type="ECO:0000259" key="10">
    <source>
        <dbReference type="Pfam" id="PF00720"/>
    </source>
</evidence>
<protein>
    <recommendedName>
        <fullName evidence="10">Subtilisin inhibitor domain-containing protein</fullName>
    </recommendedName>
</protein>
<accession>A0A9W6R5U2</accession>
<comment type="caution">
    <text evidence="11">The sequence shown here is derived from an EMBL/GenBank/DDBJ whole genome shotgun (WGS) entry which is preliminary data.</text>
</comment>
<evidence type="ECO:0000256" key="8">
    <source>
        <dbReference type="RuleBase" id="RU003471"/>
    </source>
</evidence>
<dbReference type="InterPro" id="IPR036819">
    <property type="entry name" value="Subtilisin_inhibitor-like_sf"/>
</dbReference>
<evidence type="ECO:0000313" key="12">
    <source>
        <dbReference type="Proteomes" id="UP001165136"/>
    </source>
</evidence>
<dbReference type="InterPro" id="IPR000691">
    <property type="entry name" value="Prot_inh_I16_SSI"/>
</dbReference>
<gene>
    <name evidence="11" type="ORF">Atai01_66050</name>
</gene>
<dbReference type="AlphaFoldDB" id="A0A9W6R5U2"/>
<keyword evidence="6 8" id="KW-0722">Serine protease inhibitor</keyword>
<evidence type="ECO:0000313" key="11">
    <source>
        <dbReference type="EMBL" id="GLY69986.1"/>
    </source>
</evidence>
<evidence type="ECO:0000256" key="2">
    <source>
        <dbReference type="ARBA" id="ARBA00010472"/>
    </source>
</evidence>
<evidence type="ECO:0000256" key="7">
    <source>
        <dbReference type="ARBA" id="ARBA00023157"/>
    </source>
</evidence>
<dbReference type="GO" id="GO:0005576">
    <property type="term" value="C:extracellular region"/>
    <property type="evidence" value="ECO:0007669"/>
    <property type="project" value="UniProtKB-SubCell"/>
</dbReference>
<feature type="chain" id="PRO_5040793351" description="Subtilisin inhibitor domain-containing protein" evidence="9">
    <location>
        <begin position="24"/>
        <end position="121"/>
    </location>
</feature>
<reference evidence="11" key="1">
    <citation type="submission" date="2023-03" db="EMBL/GenBank/DDBJ databases">
        <title>Amycolatopsis taiwanensis NBRC 103393.</title>
        <authorList>
            <person name="Ichikawa N."/>
            <person name="Sato H."/>
            <person name="Tonouchi N."/>
        </authorList>
    </citation>
    <scope>NUCLEOTIDE SEQUENCE</scope>
    <source>
        <strain evidence="11">NBRC 103393</strain>
    </source>
</reference>
<name>A0A9W6R5U2_9PSEU</name>
<feature type="signal peptide" evidence="9">
    <location>
        <begin position="1"/>
        <end position="23"/>
    </location>
</feature>